<dbReference type="PANTHER" id="PTHR21321">
    <property type="entry name" value="PNAS-3 RELATED"/>
    <property type="match status" value="1"/>
</dbReference>
<proteinExistence type="predicted"/>
<protein>
    <recommendedName>
        <fullName evidence="1">RRP4 S1 domain-containing protein</fullName>
    </recommendedName>
</protein>
<dbReference type="PANTHER" id="PTHR21321:SF4">
    <property type="entry name" value="EXOSOME COMPLEX COMPONENT RRP4"/>
    <property type="match status" value="1"/>
</dbReference>
<dbReference type="GO" id="GO:0000467">
    <property type="term" value="P:exonucleolytic trimming to generate mature 3'-end of 5.8S rRNA from tricistronic rRNA transcript (SSU-rRNA, 5.8S rRNA, LSU-rRNA)"/>
    <property type="evidence" value="ECO:0007669"/>
    <property type="project" value="TreeGrafter"/>
</dbReference>
<reference evidence="2 3" key="1">
    <citation type="journal article" date="2023" name="bioRxiv">
        <title>Conserved and derived expression patterns and positive selection on dental genes reveal complex evolutionary context of ever-growing rodent molars.</title>
        <authorList>
            <person name="Calamari Z.T."/>
            <person name="Song A."/>
            <person name="Cohen E."/>
            <person name="Akter M."/>
            <person name="Roy R.D."/>
            <person name="Hallikas O."/>
            <person name="Christensen M.M."/>
            <person name="Li P."/>
            <person name="Marangoni P."/>
            <person name="Jernvall J."/>
            <person name="Klein O.D."/>
        </authorList>
    </citation>
    <scope>NUCLEOTIDE SEQUENCE [LARGE SCALE GENOMIC DNA]</scope>
    <source>
        <strain evidence="2">V071</strain>
    </source>
</reference>
<dbReference type="InterPro" id="IPR012340">
    <property type="entry name" value="NA-bd_OB-fold"/>
</dbReference>
<dbReference type="Gene3D" id="2.40.50.100">
    <property type="match status" value="1"/>
</dbReference>
<dbReference type="Pfam" id="PF21266">
    <property type="entry name" value="S1_RRP4"/>
    <property type="match status" value="1"/>
</dbReference>
<keyword evidence="3" id="KW-1185">Reference proteome</keyword>
<evidence type="ECO:0000259" key="1">
    <source>
        <dbReference type="Pfam" id="PF21266"/>
    </source>
</evidence>
<dbReference type="GO" id="GO:0071034">
    <property type="term" value="P:CUT catabolic process"/>
    <property type="evidence" value="ECO:0007669"/>
    <property type="project" value="TreeGrafter"/>
</dbReference>
<dbReference type="SUPFAM" id="SSF110324">
    <property type="entry name" value="Ribosomal L27 protein-like"/>
    <property type="match status" value="1"/>
</dbReference>
<dbReference type="GO" id="GO:0071035">
    <property type="term" value="P:nuclear polyadenylation-dependent rRNA catabolic process"/>
    <property type="evidence" value="ECO:0007669"/>
    <property type="project" value="TreeGrafter"/>
</dbReference>
<dbReference type="GO" id="GO:0000177">
    <property type="term" value="C:cytoplasmic exosome (RNase complex)"/>
    <property type="evidence" value="ECO:0007669"/>
    <property type="project" value="TreeGrafter"/>
</dbReference>
<dbReference type="GO" id="GO:0071038">
    <property type="term" value="P:TRAMP-dependent tRNA surveillance pathway"/>
    <property type="evidence" value="ECO:0007669"/>
    <property type="project" value="TreeGrafter"/>
</dbReference>
<evidence type="ECO:0000313" key="2">
    <source>
        <dbReference type="EMBL" id="KAK7795389.1"/>
    </source>
</evidence>
<dbReference type="Gene3D" id="2.40.50.140">
    <property type="entry name" value="Nucleic acid-binding proteins"/>
    <property type="match status" value="1"/>
</dbReference>
<dbReference type="InterPro" id="IPR026699">
    <property type="entry name" value="Exosome_RNA_bind1/RRP40/RRP4"/>
</dbReference>
<dbReference type="Proteomes" id="UP001488838">
    <property type="component" value="Unassembled WGS sequence"/>
</dbReference>
<feature type="domain" description="RRP4 S1" evidence="1">
    <location>
        <begin position="61"/>
        <end position="108"/>
    </location>
</feature>
<dbReference type="GO" id="GO:0071051">
    <property type="term" value="P:poly(A)-dependent snoRNA 3'-end processing"/>
    <property type="evidence" value="ECO:0007669"/>
    <property type="project" value="TreeGrafter"/>
</dbReference>
<dbReference type="AlphaFoldDB" id="A0AAW0H165"/>
<dbReference type="EMBL" id="JBBHLL010002498">
    <property type="protein sequence ID" value="KAK7795389.1"/>
    <property type="molecule type" value="Genomic_DNA"/>
</dbReference>
<accession>A0AAW0H165</accession>
<sequence length="193" mass="21701">MDTGFMWEHGTYMGEEKFIASVAGFVERVNKLICVKALKTRYNWRSRRHCSGQNHRGSTEETNSRLDSILLLSSMNLPGGELMRRSAEDELAMRGFLQEGELISVEVQVVFSDGAVSLHTRSLKYGKLDQTYPTPEHKDEDAGSFIAHLELLPLSNREVISQHSLAGNSERCYMATASCTAMRPPLHIRSKIP</sequence>
<dbReference type="GO" id="GO:0000176">
    <property type="term" value="C:nuclear exosome (RNase complex)"/>
    <property type="evidence" value="ECO:0007669"/>
    <property type="project" value="TreeGrafter"/>
</dbReference>
<dbReference type="SUPFAM" id="SSF50249">
    <property type="entry name" value="Nucleic acid-binding proteins"/>
    <property type="match status" value="1"/>
</dbReference>
<name>A0AAW0H165_MYOGA</name>
<gene>
    <name evidence="2" type="ORF">U0070_024007</name>
</gene>
<dbReference type="InterPro" id="IPR048565">
    <property type="entry name" value="S1_RRP4"/>
</dbReference>
<dbReference type="GO" id="GO:0003723">
    <property type="term" value="F:RNA binding"/>
    <property type="evidence" value="ECO:0007669"/>
    <property type="project" value="InterPro"/>
</dbReference>
<dbReference type="CDD" id="cd05789">
    <property type="entry name" value="S1_Rrp4"/>
    <property type="match status" value="1"/>
</dbReference>
<evidence type="ECO:0000313" key="3">
    <source>
        <dbReference type="Proteomes" id="UP001488838"/>
    </source>
</evidence>
<dbReference type="GO" id="GO:0034475">
    <property type="term" value="P:U4 snRNA 3'-end processing"/>
    <property type="evidence" value="ECO:0007669"/>
    <property type="project" value="TreeGrafter"/>
</dbReference>
<organism evidence="2 3">
    <name type="scientific">Myodes glareolus</name>
    <name type="common">Bank vole</name>
    <name type="synonym">Clethrionomys glareolus</name>
    <dbReference type="NCBI Taxonomy" id="447135"/>
    <lineage>
        <taxon>Eukaryota</taxon>
        <taxon>Metazoa</taxon>
        <taxon>Chordata</taxon>
        <taxon>Craniata</taxon>
        <taxon>Vertebrata</taxon>
        <taxon>Euteleostomi</taxon>
        <taxon>Mammalia</taxon>
        <taxon>Eutheria</taxon>
        <taxon>Euarchontoglires</taxon>
        <taxon>Glires</taxon>
        <taxon>Rodentia</taxon>
        <taxon>Myomorpha</taxon>
        <taxon>Muroidea</taxon>
        <taxon>Cricetidae</taxon>
        <taxon>Arvicolinae</taxon>
        <taxon>Myodes</taxon>
    </lineage>
</organism>
<comment type="caution">
    <text evidence="2">The sequence shown here is derived from an EMBL/GenBank/DDBJ whole genome shotgun (WGS) entry which is preliminary data.</text>
</comment>